<dbReference type="GO" id="GO:0000287">
    <property type="term" value="F:magnesium ion binding"/>
    <property type="evidence" value="ECO:0007669"/>
    <property type="project" value="UniProtKB-UniRule"/>
</dbReference>
<dbReference type="SUPFAM" id="SSF53271">
    <property type="entry name" value="PRTase-like"/>
    <property type="match status" value="1"/>
</dbReference>
<keyword evidence="12" id="KW-1185">Reference proteome</keyword>
<feature type="binding site" description="in other chain" evidence="9">
    <location>
        <position position="99"/>
    </location>
    <ligand>
        <name>5-phospho-alpha-D-ribose 1-diphosphate</name>
        <dbReference type="ChEBI" id="CHEBI:58017"/>
        <note>ligand shared between dimeric partners</note>
    </ligand>
</feature>
<name>A0A1H3G0B5_9PROT</name>
<keyword evidence="7 9" id="KW-0808">Transferase</keyword>
<dbReference type="InterPro" id="IPR023031">
    <property type="entry name" value="OPRT"/>
</dbReference>
<evidence type="ECO:0000256" key="5">
    <source>
        <dbReference type="ARBA" id="ARBA00011971"/>
    </source>
</evidence>
<evidence type="ECO:0000256" key="6">
    <source>
        <dbReference type="ARBA" id="ARBA00022676"/>
    </source>
</evidence>
<comment type="similarity">
    <text evidence="3 9">Belongs to the purine/pyrimidine phosphoribosyltransferase family. PyrE subfamily.</text>
</comment>
<dbReference type="PANTHER" id="PTHR46683">
    <property type="entry name" value="OROTATE PHOSPHORIBOSYLTRANSFERASE 1-RELATED"/>
    <property type="match status" value="1"/>
</dbReference>
<evidence type="ECO:0000256" key="9">
    <source>
        <dbReference type="HAMAP-Rule" id="MF_01208"/>
    </source>
</evidence>
<evidence type="ECO:0000313" key="12">
    <source>
        <dbReference type="Proteomes" id="UP000198640"/>
    </source>
</evidence>
<feature type="binding site" description="in other chain" evidence="9">
    <location>
        <position position="26"/>
    </location>
    <ligand>
        <name>5-phospho-alpha-D-ribose 1-diphosphate</name>
        <dbReference type="ChEBI" id="CHEBI:58017"/>
        <note>ligand shared between dimeric partners</note>
    </ligand>
</feature>
<dbReference type="CDD" id="cd06223">
    <property type="entry name" value="PRTases_typeI"/>
    <property type="match status" value="1"/>
</dbReference>
<dbReference type="NCBIfam" id="TIGR00336">
    <property type="entry name" value="pyrE"/>
    <property type="match status" value="1"/>
</dbReference>
<evidence type="ECO:0000259" key="10">
    <source>
        <dbReference type="Pfam" id="PF00156"/>
    </source>
</evidence>
<evidence type="ECO:0000256" key="4">
    <source>
        <dbReference type="ARBA" id="ARBA00011738"/>
    </source>
</evidence>
<dbReference type="InterPro" id="IPR000836">
    <property type="entry name" value="PRTase_dom"/>
</dbReference>
<feature type="binding site" evidence="9">
    <location>
        <position position="127"/>
    </location>
    <ligand>
        <name>orotate</name>
        <dbReference type="ChEBI" id="CHEBI:30839"/>
    </ligand>
</feature>
<sequence length="213" mass="23476">MSDFQQKFIDFAIHYKVLCFGNFKTKAGRLSPYFFNTGLFNDGHALRQLGQFYAQAILDAKIPFDALFGPAYKGIPLVSAIAIALAEHGHNHPFSFNRKEAKDHGEEGNIVGAPLAGRILIVDDVVSAGISVQQSIDIIHAAHATPCGIVVALDRMERGERELSAIQEIESIHGIKAFPLITLDDIIAYLHTREDLAHYVTAIEAYRAQYGAR</sequence>
<dbReference type="Gene3D" id="3.40.50.2020">
    <property type="match status" value="1"/>
</dbReference>
<dbReference type="FunFam" id="3.40.50.2020:FF:000008">
    <property type="entry name" value="Orotate phosphoribosyltransferase"/>
    <property type="match status" value="1"/>
</dbReference>
<feature type="binding site" evidence="9">
    <location>
        <position position="155"/>
    </location>
    <ligand>
        <name>orotate</name>
        <dbReference type="ChEBI" id="CHEBI:30839"/>
    </ligand>
</feature>
<dbReference type="EC" id="2.4.2.10" evidence="5 9"/>
<comment type="function">
    <text evidence="1 9">Catalyzes the transfer of a ribosyl phosphate group from 5-phosphoribose 1-diphosphate to orotate, leading to the formation of orotidine monophosphate (OMP).</text>
</comment>
<dbReference type="Pfam" id="PF00156">
    <property type="entry name" value="Pribosyltran"/>
    <property type="match status" value="1"/>
</dbReference>
<dbReference type="GO" id="GO:0044205">
    <property type="term" value="P:'de novo' UMP biosynthetic process"/>
    <property type="evidence" value="ECO:0007669"/>
    <property type="project" value="UniProtKB-UniRule"/>
</dbReference>
<comment type="subunit">
    <text evidence="4 9">Homodimer.</text>
</comment>
<dbReference type="GO" id="GO:0004588">
    <property type="term" value="F:orotate phosphoribosyltransferase activity"/>
    <property type="evidence" value="ECO:0007669"/>
    <property type="project" value="UniProtKB-UniRule"/>
</dbReference>
<feature type="binding site" evidence="9">
    <location>
        <begin position="34"/>
        <end position="35"/>
    </location>
    <ligand>
        <name>orotate</name>
        <dbReference type="ChEBI" id="CHEBI:30839"/>
    </ligand>
</feature>
<gene>
    <name evidence="9" type="primary">pyrE</name>
    <name evidence="11" type="ORF">SAMN05421881_101351</name>
</gene>
<dbReference type="PANTHER" id="PTHR46683:SF1">
    <property type="entry name" value="OROTATE PHOSPHORIBOSYLTRANSFERASE 1-RELATED"/>
    <property type="match status" value="1"/>
</dbReference>
<feature type="binding site" evidence="9">
    <location>
        <position position="104"/>
    </location>
    <ligand>
        <name>5-phospho-alpha-D-ribose 1-diphosphate</name>
        <dbReference type="ChEBI" id="CHEBI:58017"/>
        <note>ligand shared between dimeric partners</note>
    </ligand>
</feature>
<evidence type="ECO:0000256" key="7">
    <source>
        <dbReference type="ARBA" id="ARBA00022679"/>
    </source>
</evidence>
<feature type="binding site" description="in other chain" evidence="9">
    <location>
        <begin position="123"/>
        <end position="131"/>
    </location>
    <ligand>
        <name>5-phospho-alpha-D-ribose 1-diphosphate</name>
        <dbReference type="ChEBI" id="CHEBI:58017"/>
        <note>ligand shared between dimeric partners</note>
    </ligand>
</feature>
<protein>
    <recommendedName>
        <fullName evidence="5 9">Orotate phosphoribosyltransferase</fullName>
        <shortName evidence="9">OPRT</shortName>
        <shortName evidence="9">OPRTase</shortName>
        <ecNumber evidence="5 9">2.4.2.10</ecNumber>
    </recommendedName>
</protein>
<dbReference type="HAMAP" id="MF_01208">
    <property type="entry name" value="PyrE"/>
    <property type="match status" value="1"/>
</dbReference>
<feature type="binding site" evidence="9">
    <location>
        <position position="102"/>
    </location>
    <ligand>
        <name>5-phospho-alpha-D-ribose 1-diphosphate</name>
        <dbReference type="ChEBI" id="CHEBI:58017"/>
        <note>ligand shared between dimeric partners</note>
    </ligand>
</feature>
<comment type="pathway">
    <text evidence="2 9">Pyrimidine metabolism; UMP biosynthesis via de novo pathway; UMP from orotate: step 1/2.</text>
</comment>
<evidence type="ECO:0000256" key="2">
    <source>
        <dbReference type="ARBA" id="ARBA00004889"/>
    </source>
</evidence>
<dbReference type="OrthoDB" id="9779060at2"/>
<organism evidence="11 12">
    <name type="scientific">Nitrosomonas halophila</name>
    <dbReference type="NCBI Taxonomy" id="44576"/>
    <lineage>
        <taxon>Bacteria</taxon>
        <taxon>Pseudomonadati</taxon>
        <taxon>Pseudomonadota</taxon>
        <taxon>Betaproteobacteria</taxon>
        <taxon>Nitrosomonadales</taxon>
        <taxon>Nitrosomonadaceae</taxon>
        <taxon>Nitrosomonas</taxon>
    </lineage>
</organism>
<dbReference type="STRING" id="44576.SAMN05421881_101351"/>
<accession>A0A1H3G0B5</accession>
<feature type="domain" description="Phosphoribosyltransferase" evidence="10">
    <location>
        <begin position="47"/>
        <end position="169"/>
    </location>
</feature>
<keyword evidence="8 9" id="KW-0665">Pyrimidine biosynthesis</keyword>
<comment type="catalytic activity">
    <reaction evidence="9">
        <text>orotidine 5'-phosphate + diphosphate = orotate + 5-phospho-alpha-D-ribose 1-diphosphate</text>
        <dbReference type="Rhea" id="RHEA:10380"/>
        <dbReference type="ChEBI" id="CHEBI:30839"/>
        <dbReference type="ChEBI" id="CHEBI:33019"/>
        <dbReference type="ChEBI" id="CHEBI:57538"/>
        <dbReference type="ChEBI" id="CHEBI:58017"/>
        <dbReference type="EC" id="2.4.2.10"/>
    </reaction>
</comment>
<proteinExistence type="inferred from homology"/>
<keyword evidence="6 9" id="KW-0328">Glycosyltransferase</keyword>
<evidence type="ECO:0000313" key="11">
    <source>
        <dbReference type="EMBL" id="SDX95799.1"/>
    </source>
</evidence>
<dbReference type="EMBL" id="FNOY01000013">
    <property type="protein sequence ID" value="SDX95799.1"/>
    <property type="molecule type" value="Genomic_DNA"/>
</dbReference>
<evidence type="ECO:0000256" key="8">
    <source>
        <dbReference type="ARBA" id="ARBA00022975"/>
    </source>
</evidence>
<dbReference type="Proteomes" id="UP000198640">
    <property type="component" value="Unassembled WGS sequence"/>
</dbReference>
<feature type="binding site" evidence="9">
    <location>
        <position position="98"/>
    </location>
    <ligand>
        <name>5-phospho-alpha-D-ribose 1-diphosphate</name>
        <dbReference type="ChEBI" id="CHEBI:58017"/>
        <note>ligand shared between dimeric partners</note>
    </ligand>
</feature>
<feature type="binding site" description="in other chain" evidence="9">
    <location>
        <begin position="72"/>
        <end position="73"/>
    </location>
    <ligand>
        <name>5-phospho-alpha-D-ribose 1-diphosphate</name>
        <dbReference type="ChEBI" id="CHEBI:58017"/>
        <note>ligand shared between dimeric partners</note>
    </ligand>
</feature>
<evidence type="ECO:0000256" key="1">
    <source>
        <dbReference type="ARBA" id="ARBA00003769"/>
    </source>
</evidence>
<dbReference type="UniPathway" id="UPA00070">
    <property type="reaction ID" value="UER00119"/>
</dbReference>
<evidence type="ECO:0000256" key="3">
    <source>
        <dbReference type="ARBA" id="ARBA00006340"/>
    </source>
</evidence>
<dbReference type="RefSeq" id="WP_090412779.1">
    <property type="nucleotide sequence ID" value="NZ_FNOY01000013.1"/>
</dbReference>
<comment type="cofactor">
    <cofactor evidence="9">
        <name>Mg(2+)</name>
        <dbReference type="ChEBI" id="CHEBI:18420"/>
    </cofactor>
</comment>
<reference evidence="11 12" key="1">
    <citation type="submission" date="2016-10" db="EMBL/GenBank/DDBJ databases">
        <authorList>
            <person name="de Groot N.N."/>
        </authorList>
    </citation>
    <scope>NUCLEOTIDE SEQUENCE [LARGE SCALE GENOMIC DNA]</scope>
    <source>
        <strain evidence="11 12">Nm1</strain>
    </source>
</reference>
<dbReference type="GO" id="GO:0046132">
    <property type="term" value="P:pyrimidine ribonucleoside biosynthetic process"/>
    <property type="evidence" value="ECO:0007669"/>
    <property type="project" value="TreeGrafter"/>
</dbReference>
<dbReference type="InterPro" id="IPR029057">
    <property type="entry name" value="PRTase-like"/>
</dbReference>
<dbReference type="GO" id="GO:0006207">
    <property type="term" value="P:'de novo' pyrimidine nucleobase biosynthetic process"/>
    <property type="evidence" value="ECO:0007669"/>
    <property type="project" value="TreeGrafter"/>
</dbReference>
<dbReference type="AlphaFoldDB" id="A0A1H3G0B5"/>
<dbReference type="InterPro" id="IPR004467">
    <property type="entry name" value="Or_phspho_trans_dom"/>
</dbReference>
<dbReference type="GO" id="GO:0005737">
    <property type="term" value="C:cytoplasm"/>
    <property type="evidence" value="ECO:0007669"/>
    <property type="project" value="TreeGrafter"/>
</dbReference>
<keyword evidence="9" id="KW-0460">Magnesium</keyword>